<feature type="domain" description="C2H2-type" evidence="12">
    <location>
        <begin position="976"/>
        <end position="1001"/>
    </location>
</feature>
<dbReference type="PANTHER" id="PTHR46179">
    <property type="entry name" value="ZINC FINGER PROTEIN"/>
    <property type="match status" value="1"/>
</dbReference>
<dbReference type="Pfam" id="PF00096">
    <property type="entry name" value="zf-C2H2"/>
    <property type="match status" value="4"/>
</dbReference>
<evidence type="ECO:0000256" key="11">
    <source>
        <dbReference type="SAM" id="MobiDB-lite"/>
    </source>
</evidence>
<dbReference type="Proteomes" id="UP000728032">
    <property type="component" value="Unassembled WGS sequence"/>
</dbReference>
<keyword evidence="4" id="KW-0479">Metal-binding</keyword>
<dbReference type="GO" id="GO:0005634">
    <property type="term" value="C:nucleus"/>
    <property type="evidence" value="ECO:0007669"/>
    <property type="project" value="UniProtKB-SubCell"/>
</dbReference>
<evidence type="ECO:0000256" key="9">
    <source>
        <dbReference type="ARBA" id="ARBA00023242"/>
    </source>
</evidence>
<feature type="domain" description="C2H2-type" evidence="12">
    <location>
        <begin position="499"/>
        <end position="521"/>
    </location>
</feature>
<evidence type="ECO:0000313" key="13">
    <source>
        <dbReference type="EMBL" id="CAD7654248.1"/>
    </source>
</evidence>
<feature type="compositionally biased region" description="Acidic residues" evidence="11">
    <location>
        <begin position="94"/>
        <end position="104"/>
    </location>
</feature>
<feature type="domain" description="C2H2-type" evidence="12">
    <location>
        <begin position="888"/>
        <end position="915"/>
    </location>
</feature>
<comment type="function">
    <text evidence="1">May be involved in transcriptional regulation.</text>
</comment>
<feature type="domain" description="C2H2-type" evidence="12">
    <location>
        <begin position="436"/>
        <end position="466"/>
    </location>
</feature>
<feature type="domain" description="C2H2-type" evidence="12">
    <location>
        <begin position="326"/>
        <end position="350"/>
    </location>
</feature>
<feature type="domain" description="C2H2-type" evidence="12">
    <location>
        <begin position="171"/>
        <end position="201"/>
    </location>
</feature>
<dbReference type="SMART" id="SM00355">
    <property type="entry name" value="ZnF_C2H2"/>
    <property type="match status" value="22"/>
</dbReference>
<keyword evidence="7" id="KW-0805">Transcription regulation</keyword>
<feature type="region of interest" description="Disordered" evidence="11">
    <location>
        <begin position="619"/>
        <end position="665"/>
    </location>
</feature>
<comment type="subcellular location">
    <subcellularLocation>
        <location evidence="2">Nucleus</location>
    </subcellularLocation>
</comment>
<dbReference type="FunFam" id="3.30.160.60:FF:001602">
    <property type="entry name" value="Zinc finger protein 490"/>
    <property type="match status" value="1"/>
</dbReference>
<evidence type="ECO:0000256" key="5">
    <source>
        <dbReference type="ARBA" id="ARBA00022771"/>
    </source>
</evidence>
<dbReference type="PANTHER" id="PTHR46179:SF13">
    <property type="entry name" value="C2H2-TYPE DOMAIN-CONTAINING PROTEIN"/>
    <property type="match status" value="1"/>
</dbReference>
<feature type="domain" description="C2H2-type" evidence="12">
    <location>
        <begin position="735"/>
        <end position="764"/>
    </location>
</feature>
<dbReference type="PROSITE" id="PS00028">
    <property type="entry name" value="ZINC_FINGER_C2H2_1"/>
    <property type="match status" value="14"/>
</dbReference>
<feature type="region of interest" description="Disordered" evidence="11">
    <location>
        <begin position="82"/>
        <end position="120"/>
    </location>
</feature>
<feature type="domain" description="C2H2-type" evidence="12">
    <location>
        <begin position="795"/>
        <end position="824"/>
    </location>
</feature>
<protein>
    <recommendedName>
        <fullName evidence="12">C2H2-type domain-containing protein</fullName>
    </recommendedName>
</protein>
<dbReference type="GO" id="GO:0008270">
    <property type="term" value="F:zinc ion binding"/>
    <property type="evidence" value="ECO:0007669"/>
    <property type="project" value="UniProtKB-KW"/>
</dbReference>
<feature type="domain" description="C2H2-type" evidence="12">
    <location>
        <begin position="10"/>
        <end position="41"/>
    </location>
</feature>
<dbReference type="InterPro" id="IPR036236">
    <property type="entry name" value="Znf_C2H2_sf"/>
</dbReference>
<evidence type="ECO:0000256" key="1">
    <source>
        <dbReference type="ARBA" id="ARBA00003767"/>
    </source>
</evidence>
<feature type="domain" description="C2H2-type" evidence="12">
    <location>
        <begin position="946"/>
        <end position="975"/>
    </location>
</feature>
<feature type="domain" description="C2H2-type" evidence="12">
    <location>
        <begin position="40"/>
        <end position="69"/>
    </location>
</feature>
<feature type="compositionally biased region" description="Basic and acidic residues" evidence="11">
    <location>
        <begin position="84"/>
        <end position="93"/>
    </location>
</feature>
<reference evidence="13" key="1">
    <citation type="submission" date="2020-11" db="EMBL/GenBank/DDBJ databases">
        <authorList>
            <person name="Tran Van P."/>
        </authorList>
    </citation>
    <scope>NUCLEOTIDE SEQUENCE</scope>
</reference>
<organism evidence="13">
    <name type="scientific">Oppiella nova</name>
    <dbReference type="NCBI Taxonomy" id="334625"/>
    <lineage>
        <taxon>Eukaryota</taxon>
        <taxon>Metazoa</taxon>
        <taxon>Ecdysozoa</taxon>
        <taxon>Arthropoda</taxon>
        <taxon>Chelicerata</taxon>
        <taxon>Arachnida</taxon>
        <taxon>Acari</taxon>
        <taxon>Acariformes</taxon>
        <taxon>Sarcoptiformes</taxon>
        <taxon>Oribatida</taxon>
        <taxon>Brachypylina</taxon>
        <taxon>Oppioidea</taxon>
        <taxon>Oppiidae</taxon>
        <taxon>Oppiella</taxon>
    </lineage>
</organism>
<evidence type="ECO:0000256" key="8">
    <source>
        <dbReference type="ARBA" id="ARBA00023163"/>
    </source>
</evidence>
<feature type="region of interest" description="Disordered" evidence="11">
    <location>
        <begin position="575"/>
        <end position="597"/>
    </location>
</feature>
<dbReference type="Gene3D" id="3.30.160.60">
    <property type="entry name" value="Classic Zinc Finger"/>
    <property type="match status" value="9"/>
</dbReference>
<evidence type="ECO:0000256" key="3">
    <source>
        <dbReference type="ARBA" id="ARBA00006991"/>
    </source>
</evidence>
<feature type="domain" description="C2H2-type" evidence="12">
    <location>
        <begin position="362"/>
        <end position="387"/>
    </location>
</feature>
<dbReference type="OrthoDB" id="2687452at2759"/>
<feature type="compositionally biased region" description="Polar residues" evidence="11">
    <location>
        <begin position="282"/>
        <end position="318"/>
    </location>
</feature>
<dbReference type="EMBL" id="OC922531">
    <property type="protein sequence ID" value="CAD7654248.1"/>
    <property type="molecule type" value="Genomic_DNA"/>
</dbReference>
<evidence type="ECO:0000256" key="6">
    <source>
        <dbReference type="ARBA" id="ARBA00022833"/>
    </source>
</evidence>
<keyword evidence="6" id="KW-0862">Zinc</keyword>
<evidence type="ECO:0000313" key="14">
    <source>
        <dbReference type="Proteomes" id="UP000728032"/>
    </source>
</evidence>
<keyword evidence="5 10" id="KW-0863">Zinc-finger</keyword>
<evidence type="ECO:0000256" key="4">
    <source>
        <dbReference type="ARBA" id="ARBA00022723"/>
    </source>
</evidence>
<name>A0A7R9M694_9ACAR</name>
<dbReference type="AlphaFoldDB" id="A0A7R9M694"/>
<sequence>MDIHATINKYRCSRPGCGQEFRDITDFKHHLELHRHPGNYRCLWPGCYRQLSCNTALKTHMCEHTGSRRYRCHWPGCEYNTQHKRSDDQKNEESIGDQEVVIESEDNHNNGSSDEEMCDKSQDNEVVNRWELITDLVVKCETTDETNGGQLGVYECEEGIPQDIHSTDGLFVCSLNGCKTSFELKPNLTRHQLVVHPEAFPDIPWMVCSHTDCQYRTKHVNAMTQHSRRHTKPFECTRCGQTFSRNIYLSLHSKKHCKQSVRVGTRGSGCGNTSVTKRRLKPQTNGQTVVSQDVNTNEKSINSNELKSDSNDSQSDSRLQTSEGLHVCDYVGCGKGFAKLMSLSLHKRSHDKTITKTSHGRYVCDYIGCGKSFASKDYWYKHRRIHSIHSGLTYRCDVDGCTAFILSALLEIFGNVGSRVRSRNACKRIKRRERRFTCPVEECLQTYKTKYEMIHHQLRQHPDSVPDVPWIQCTHTDCQFRTKSKDYFNAHVRHHSKHYRCDQCRKWFTHLCQLKLHEPTHNKALKQYRCEWPGCKGAKCTTRAGINKHMETHTSKRYKSNATKKHLTQVLPQIGCHRRSGDQTRQQSSDCDDNSSRVGHQLNAKKVVIKSEVSNECHINSDTNDETIGGSVDESEDTTECENSLGSDKTCDESDGKTRAVSDGTSGQFVCHWSGCGKRFTSIADMCRHKPFDTPPDTDGHYRCDHPNCSLSFGHIYAYNQHKKCGFHVTSDGQYVCAYEGCGKSYADRIGHYRHRHVHSDTTTTYRCDWEGCAKAFSSRIRLREHKCKQHGSRYRCDREGCAFTTGDKYRLTTHMSSHSTDRQFECALNACKQRFKTQKCLSGHQLALHPDAFPDIPWIECPETDCQYRTKLKGSLSAHLNGHSRPYRCSQCGKAFPSGSHLRDHQRTHNESLQYRCEWPGCEKRFVQKTSLIGHMNAHLGANTYRCSWPGCEKSYTNDKSLRSHVQTHKGVKNYRCQWPGCGYATDRSRYLGNHMDKHK</sequence>
<feature type="domain" description="C2H2-type" evidence="12">
    <location>
        <begin position="916"/>
        <end position="945"/>
    </location>
</feature>
<evidence type="ECO:0000259" key="12">
    <source>
        <dbReference type="PROSITE" id="PS50157"/>
    </source>
</evidence>
<proteinExistence type="inferred from homology"/>
<feature type="domain" description="C2H2-type" evidence="12">
    <location>
        <begin position="766"/>
        <end position="796"/>
    </location>
</feature>
<dbReference type="InterPro" id="IPR051061">
    <property type="entry name" value="Zinc_finger_trans_reg"/>
</dbReference>
<evidence type="ECO:0000256" key="2">
    <source>
        <dbReference type="ARBA" id="ARBA00004123"/>
    </source>
</evidence>
<feature type="region of interest" description="Disordered" evidence="11">
    <location>
        <begin position="263"/>
        <end position="318"/>
    </location>
</feature>
<dbReference type="EMBL" id="CAJPVJ010007706">
    <property type="protein sequence ID" value="CAG2171435.1"/>
    <property type="molecule type" value="Genomic_DNA"/>
</dbReference>
<comment type="similarity">
    <text evidence="3">Belongs to the krueppel C2H2-type zinc-finger protein family.</text>
</comment>
<feature type="compositionally biased region" description="Basic and acidic residues" evidence="11">
    <location>
        <begin position="649"/>
        <end position="660"/>
    </location>
</feature>
<keyword evidence="8" id="KW-0804">Transcription</keyword>
<dbReference type="GO" id="GO:0006357">
    <property type="term" value="P:regulation of transcription by RNA polymerase II"/>
    <property type="evidence" value="ECO:0007669"/>
    <property type="project" value="TreeGrafter"/>
</dbReference>
<dbReference type="PROSITE" id="PS50157">
    <property type="entry name" value="ZINC_FINGER_C2H2_2"/>
    <property type="match status" value="16"/>
</dbReference>
<dbReference type="SUPFAM" id="SSF57667">
    <property type="entry name" value="beta-beta-alpha zinc fingers"/>
    <property type="match status" value="7"/>
</dbReference>
<keyword evidence="14" id="KW-1185">Reference proteome</keyword>
<keyword evidence="9" id="KW-0539">Nucleus</keyword>
<evidence type="ECO:0000256" key="10">
    <source>
        <dbReference type="PROSITE-ProRule" id="PRU00042"/>
    </source>
</evidence>
<dbReference type="InterPro" id="IPR013087">
    <property type="entry name" value="Znf_C2H2_type"/>
</dbReference>
<gene>
    <name evidence="13" type="ORF">ONB1V03_LOCUS10898</name>
</gene>
<feature type="domain" description="C2H2-type" evidence="12">
    <location>
        <begin position="825"/>
        <end position="855"/>
    </location>
</feature>
<feature type="domain" description="C2H2-type" evidence="12">
    <location>
        <begin position="234"/>
        <end position="261"/>
    </location>
</feature>
<evidence type="ECO:0000256" key="7">
    <source>
        <dbReference type="ARBA" id="ARBA00023015"/>
    </source>
</evidence>
<accession>A0A7R9M694</accession>